<protein>
    <submittedName>
        <fullName evidence="1">Uncharacterized protein</fullName>
    </submittedName>
</protein>
<dbReference type="Proteomes" id="UP000031668">
    <property type="component" value="Unassembled WGS sequence"/>
</dbReference>
<reference evidence="1 2" key="1">
    <citation type="journal article" date="2014" name="Genome Biol. Evol.">
        <title>The genome of the myxosporean Thelohanellus kitauei shows adaptations to nutrient acquisition within its fish host.</title>
        <authorList>
            <person name="Yang Y."/>
            <person name="Xiong J."/>
            <person name="Zhou Z."/>
            <person name="Huo F."/>
            <person name="Miao W."/>
            <person name="Ran C."/>
            <person name="Liu Y."/>
            <person name="Zhang J."/>
            <person name="Feng J."/>
            <person name="Wang M."/>
            <person name="Wang M."/>
            <person name="Wang L."/>
            <person name="Yao B."/>
        </authorList>
    </citation>
    <scope>NUCLEOTIDE SEQUENCE [LARGE SCALE GENOMIC DNA]</scope>
    <source>
        <strain evidence="1">Wuqing</strain>
    </source>
</reference>
<dbReference type="AlphaFoldDB" id="A0A0C2ISS0"/>
<accession>A0A0C2ISS0</accession>
<organism evidence="1 2">
    <name type="scientific">Thelohanellus kitauei</name>
    <name type="common">Myxosporean</name>
    <dbReference type="NCBI Taxonomy" id="669202"/>
    <lineage>
        <taxon>Eukaryota</taxon>
        <taxon>Metazoa</taxon>
        <taxon>Cnidaria</taxon>
        <taxon>Myxozoa</taxon>
        <taxon>Myxosporea</taxon>
        <taxon>Bivalvulida</taxon>
        <taxon>Platysporina</taxon>
        <taxon>Myxobolidae</taxon>
        <taxon>Thelohanellus</taxon>
    </lineage>
</organism>
<sequence length="210" mass="24173">MRSFICPQPNGLMLEIHCQNVYVEGHGSLHDQHWYAVLFGKHLVPVYSISKSSICFFLQVDNSENEFITYLDNTTVSSRHKGNRDTRTDNLILVLHTIAQNKAQLPKTFLIILFEGTLCCACGGCFRGVRVKEVHCGPELFYYMMRRNLHELNEQSFIRAEDVEMPKVISPNPIIDLKRSGNAGKRIGYKLTARLMIKCIIFTFRHNYLC</sequence>
<evidence type="ECO:0000313" key="1">
    <source>
        <dbReference type="EMBL" id="KII68489.1"/>
    </source>
</evidence>
<evidence type="ECO:0000313" key="2">
    <source>
        <dbReference type="Proteomes" id="UP000031668"/>
    </source>
</evidence>
<proteinExistence type="predicted"/>
<name>A0A0C2ISS0_THEKT</name>
<comment type="caution">
    <text evidence="1">The sequence shown here is derived from an EMBL/GenBank/DDBJ whole genome shotgun (WGS) entry which is preliminary data.</text>
</comment>
<gene>
    <name evidence="1" type="ORF">RF11_06927</name>
</gene>
<keyword evidence="2" id="KW-1185">Reference proteome</keyword>
<dbReference type="EMBL" id="JWZT01002856">
    <property type="protein sequence ID" value="KII68489.1"/>
    <property type="molecule type" value="Genomic_DNA"/>
</dbReference>